<dbReference type="HOGENOM" id="CLU_152233_0_0_1"/>
<name>W1NM21_AMBTC</name>
<keyword evidence="2" id="KW-1185">Reference proteome</keyword>
<reference evidence="2" key="1">
    <citation type="journal article" date="2013" name="Science">
        <title>The Amborella genome and the evolution of flowering plants.</title>
        <authorList>
            <consortium name="Amborella Genome Project"/>
        </authorList>
    </citation>
    <scope>NUCLEOTIDE SEQUENCE [LARGE SCALE GENOMIC DNA]</scope>
</reference>
<dbReference type="Gramene" id="ERM96275">
    <property type="protein sequence ID" value="ERM96275"/>
    <property type="gene ID" value="AMTR_s00001p00163670"/>
</dbReference>
<dbReference type="OMA" id="THICKNY"/>
<proteinExistence type="predicted"/>
<accession>W1NM21</accession>
<evidence type="ECO:0000313" key="1">
    <source>
        <dbReference type="EMBL" id="ERM96275.1"/>
    </source>
</evidence>
<dbReference type="Proteomes" id="UP000017836">
    <property type="component" value="Unassembled WGS sequence"/>
</dbReference>
<protein>
    <submittedName>
        <fullName evidence="1">Uncharacterized protein</fullName>
    </submittedName>
</protein>
<dbReference type="STRING" id="13333.W1NM21"/>
<gene>
    <name evidence="1" type="ORF">AMTR_s00001p00163670</name>
</gene>
<dbReference type="AlphaFoldDB" id="W1NM21"/>
<organism evidence="1 2">
    <name type="scientific">Amborella trichopoda</name>
    <dbReference type="NCBI Taxonomy" id="13333"/>
    <lineage>
        <taxon>Eukaryota</taxon>
        <taxon>Viridiplantae</taxon>
        <taxon>Streptophyta</taxon>
        <taxon>Embryophyta</taxon>
        <taxon>Tracheophyta</taxon>
        <taxon>Spermatophyta</taxon>
        <taxon>Magnoliopsida</taxon>
        <taxon>Amborellales</taxon>
        <taxon>Amborellaceae</taxon>
        <taxon>Amborella</taxon>
    </lineage>
</organism>
<dbReference type="EMBL" id="KI397142">
    <property type="protein sequence ID" value="ERM96275.1"/>
    <property type="molecule type" value="Genomic_DNA"/>
</dbReference>
<evidence type="ECO:0000313" key="2">
    <source>
        <dbReference type="Proteomes" id="UP000017836"/>
    </source>
</evidence>
<sequence length="104" mass="11560">MAGLYGLLQDIGECITRKSKSDDPSSPHSDDFSVESRFRSVLPNLLHAFVLPSKTENERELTAILKLITHICKNYPGVFFNGKASAVLPILGRVIPLFAEPSFW</sequence>
<dbReference type="eggNOG" id="KOG0890">
    <property type="taxonomic scope" value="Eukaryota"/>
</dbReference>